<dbReference type="EMBL" id="LXPE01000007">
    <property type="protein sequence ID" value="OBA27681.1"/>
    <property type="molecule type" value="Genomic_DNA"/>
</dbReference>
<evidence type="ECO:0000256" key="2">
    <source>
        <dbReference type="ARBA" id="ARBA00006325"/>
    </source>
</evidence>
<evidence type="ECO:0000256" key="1">
    <source>
        <dbReference type="ARBA" id="ARBA00004141"/>
    </source>
</evidence>
<protein>
    <submittedName>
        <fullName evidence="7">Uncharacterized protein</fullName>
    </submittedName>
</protein>
<evidence type="ECO:0000256" key="3">
    <source>
        <dbReference type="ARBA" id="ARBA00022692"/>
    </source>
</evidence>
<evidence type="ECO:0000256" key="5">
    <source>
        <dbReference type="ARBA" id="ARBA00023136"/>
    </source>
</evidence>
<dbReference type="Proteomes" id="UP000092321">
    <property type="component" value="Unassembled WGS sequence"/>
</dbReference>
<evidence type="ECO:0000313" key="7">
    <source>
        <dbReference type="EMBL" id="OBA27681.1"/>
    </source>
</evidence>
<dbReference type="OrthoDB" id="2131401at2759"/>
<organism evidence="7 8">
    <name type="scientific">Hanseniaspora valbyensis NRRL Y-1626</name>
    <dbReference type="NCBI Taxonomy" id="766949"/>
    <lineage>
        <taxon>Eukaryota</taxon>
        <taxon>Fungi</taxon>
        <taxon>Dikarya</taxon>
        <taxon>Ascomycota</taxon>
        <taxon>Saccharomycotina</taxon>
        <taxon>Saccharomycetes</taxon>
        <taxon>Saccharomycodales</taxon>
        <taxon>Saccharomycodaceae</taxon>
        <taxon>Hanseniaspora</taxon>
    </lineage>
</organism>
<sequence length="157" mass="18026">MNQSTINAVFYIPEDISKIRYDKPPFPSLYFPLKRSKTPTGTVTTRSFSTSYLYYVSDIWEFTILWCLILYPSAYIISGIITLYNLLHVHKRIFTKQKKDTDSSIYGAIYGTVMGFLLGIIYRSGLFGMSTWVPLCVSCCSLLYTILSSYKLFGYAM</sequence>
<keyword evidence="8" id="KW-1185">Reference proteome</keyword>
<evidence type="ECO:0000313" key="8">
    <source>
        <dbReference type="Proteomes" id="UP000092321"/>
    </source>
</evidence>
<keyword evidence="5 6" id="KW-0472">Membrane</keyword>
<proteinExistence type="inferred from homology"/>
<evidence type="ECO:0000256" key="4">
    <source>
        <dbReference type="ARBA" id="ARBA00022989"/>
    </source>
</evidence>
<dbReference type="PANTHER" id="PTHR22779">
    <property type="entry name" value="SD17342P"/>
    <property type="match status" value="1"/>
</dbReference>
<dbReference type="GO" id="GO:0016020">
    <property type="term" value="C:membrane"/>
    <property type="evidence" value="ECO:0007669"/>
    <property type="project" value="UniProtKB-SubCell"/>
</dbReference>
<comment type="subcellular location">
    <subcellularLocation>
        <location evidence="1">Membrane</location>
        <topology evidence="1">Multi-pass membrane protein</topology>
    </subcellularLocation>
</comment>
<dbReference type="Pfam" id="PF10190">
    <property type="entry name" value="Tmemb_170"/>
    <property type="match status" value="1"/>
</dbReference>
<evidence type="ECO:0000256" key="6">
    <source>
        <dbReference type="SAM" id="Phobius"/>
    </source>
</evidence>
<feature type="transmembrane region" description="Helical" evidence="6">
    <location>
        <begin position="131"/>
        <end position="153"/>
    </location>
</feature>
<dbReference type="PANTHER" id="PTHR22779:SF6">
    <property type="entry name" value="SD17342P"/>
    <property type="match status" value="1"/>
</dbReference>
<name>A0A1B7TG25_9ASCO</name>
<keyword evidence="3 6" id="KW-0812">Transmembrane</keyword>
<feature type="transmembrane region" description="Helical" evidence="6">
    <location>
        <begin position="105"/>
        <end position="125"/>
    </location>
</feature>
<accession>A0A1B7TG25</accession>
<dbReference type="InterPro" id="IPR019334">
    <property type="entry name" value="TMEM170A/B/YPR153W-like"/>
</dbReference>
<comment type="similarity">
    <text evidence="2">Belongs to the TMEM170 family.</text>
</comment>
<dbReference type="AlphaFoldDB" id="A0A1B7TG25"/>
<feature type="transmembrane region" description="Helical" evidence="6">
    <location>
        <begin position="63"/>
        <end position="84"/>
    </location>
</feature>
<gene>
    <name evidence="7" type="ORF">HANVADRAFT_38338</name>
</gene>
<keyword evidence="4 6" id="KW-1133">Transmembrane helix</keyword>
<comment type="caution">
    <text evidence="7">The sequence shown here is derived from an EMBL/GenBank/DDBJ whole genome shotgun (WGS) entry which is preliminary data.</text>
</comment>
<reference evidence="8" key="1">
    <citation type="journal article" date="2016" name="Proc. Natl. Acad. Sci. U.S.A.">
        <title>Comparative genomics of biotechnologically important yeasts.</title>
        <authorList>
            <person name="Riley R."/>
            <person name="Haridas S."/>
            <person name="Wolfe K.H."/>
            <person name="Lopes M.R."/>
            <person name="Hittinger C.T."/>
            <person name="Goeker M."/>
            <person name="Salamov A.A."/>
            <person name="Wisecaver J.H."/>
            <person name="Long T.M."/>
            <person name="Calvey C.H."/>
            <person name="Aerts A.L."/>
            <person name="Barry K.W."/>
            <person name="Choi C."/>
            <person name="Clum A."/>
            <person name="Coughlan A.Y."/>
            <person name="Deshpande S."/>
            <person name="Douglass A.P."/>
            <person name="Hanson S.J."/>
            <person name="Klenk H.-P."/>
            <person name="LaButti K.M."/>
            <person name="Lapidus A."/>
            <person name="Lindquist E.A."/>
            <person name="Lipzen A.M."/>
            <person name="Meier-Kolthoff J.P."/>
            <person name="Ohm R.A."/>
            <person name="Otillar R.P."/>
            <person name="Pangilinan J.L."/>
            <person name="Peng Y."/>
            <person name="Rokas A."/>
            <person name="Rosa C.A."/>
            <person name="Scheuner C."/>
            <person name="Sibirny A.A."/>
            <person name="Slot J.C."/>
            <person name="Stielow J.B."/>
            <person name="Sun H."/>
            <person name="Kurtzman C.P."/>
            <person name="Blackwell M."/>
            <person name="Grigoriev I.V."/>
            <person name="Jeffries T.W."/>
        </authorList>
    </citation>
    <scope>NUCLEOTIDE SEQUENCE [LARGE SCALE GENOMIC DNA]</scope>
    <source>
        <strain evidence="8">NRRL Y-1626</strain>
    </source>
</reference>